<reference evidence="2 3" key="1">
    <citation type="journal article" date="2018" name="Elife">
        <title>Firefly genomes illuminate parallel origins of bioluminescence in beetles.</title>
        <authorList>
            <person name="Fallon T.R."/>
            <person name="Lower S.E."/>
            <person name="Chang C.H."/>
            <person name="Bessho-Uehara M."/>
            <person name="Martin G.J."/>
            <person name="Bewick A.J."/>
            <person name="Behringer M."/>
            <person name="Debat H.J."/>
            <person name="Wong I."/>
            <person name="Day J.C."/>
            <person name="Suvorov A."/>
            <person name="Silva C.J."/>
            <person name="Stanger-Hall K.F."/>
            <person name="Hall D.W."/>
            <person name="Schmitz R.J."/>
            <person name="Nelson D.R."/>
            <person name="Lewis S.M."/>
            <person name="Shigenobu S."/>
            <person name="Bybee S.M."/>
            <person name="Larracuente A.M."/>
            <person name="Oba Y."/>
            <person name="Weng J.K."/>
        </authorList>
    </citation>
    <scope>NUCLEOTIDE SEQUENCE [LARGE SCALE GENOMIC DNA]</scope>
    <source>
        <strain evidence="2">1611_PpyrPB1</strain>
        <tissue evidence="2">Whole body</tissue>
    </source>
</reference>
<protein>
    <submittedName>
        <fullName evidence="2">Uncharacterized protein</fullName>
    </submittedName>
</protein>
<feature type="non-terminal residue" evidence="2">
    <location>
        <position position="192"/>
    </location>
</feature>
<keyword evidence="1" id="KW-0732">Signal</keyword>
<keyword evidence="3" id="KW-1185">Reference proteome</keyword>
<proteinExistence type="predicted"/>
<evidence type="ECO:0000256" key="1">
    <source>
        <dbReference type="SAM" id="SignalP"/>
    </source>
</evidence>
<gene>
    <name evidence="2" type="ORF">PPYR_06463</name>
</gene>
<feature type="chain" id="PRO_5024291751" evidence="1">
    <location>
        <begin position="20"/>
        <end position="192"/>
    </location>
</feature>
<sequence length="192" mass="21525">MSYSLVMVLWLCLTEGSKSFKRHVSNSILPITGDPSYNISSWVRQLHLQQCAIVEVGEKYCGVYVEFRTVSLLMGTDVQEYFLGLCDAETLRKWNFCSADLAKERPYECTFDIDIEKSDNPSRVHRRLCDITGLAFHGELCNCSFPTCFLPPLPETLCEPRNVCGVASCNASTVNHQIHTVSCNPKCMGGQP</sequence>
<organism evidence="2 3">
    <name type="scientific">Photinus pyralis</name>
    <name type="common">Common eastern firefly</name>
    <name type="synonym">Lampyris pyralis</name>
    <dbReference type="NCBI Taxonomy" id="7054"/>
    <lineage>
        <taxon>Eukaryota</taxon>
        <taxon>Metazoa</taxon>
        <taxon>Ecdysozoa</taxon>
        <taxon>Arthropoda</taxon>
        <taxon>Hexapoda</taxon>
        <taxon>Insecta</taxon>
        <taxon>Pterygota</taxon>
        <taxon>Neoptera</taxon>
        <taxon>Endopterygota</taxon>
        <taxon>Coleoptera</taxon>
        <taxon>Polyphaga</taxon>
        <taxon>Elateriformia</taxon>
        <taxon>Elateroidea</taxon>
        <taxon>Lampyridae</taxon>
        <taxon>Lampyrinae</taxon>
        <taxon>Photinus</taxon>
    </lineage>
</organism>
<dbReference type="InParanoid" id="A0A5N4ATQ2"/>
<dbReference type="AlphaFoldDB" id="A0A5N4ATQ2"/>
<name>A0A5N4ATQ2_PHOPY</name>
<accession>A0A5N4ATQ2</accession>
<evidence type="ECO:0000313" key="3">
    <source>
        <dbReference type="Proteomes" id="UP000327044"/>
    </source>
</evidence>
<comment type="caution">
    <text evidence="2">The sequence shown here is derived from an EMBL/GenBank/DDBJ whole genome shotgun (WGS) entry which is preliminary data.</text>
</comment>
<dbReference type="Proteomes" id="UP000327044">
    <property type="component" value="Unassembled WGS sequence"/>
</dbReference>
<dbReference type="EMBL" id="VVIM01000004">
    <property type="protein sequence ID" value="KAB0800724.1"/>
    <property type="molecule type" value="Genomic_DNA"/>
</dbReference>
<evidence type="ECO:0000313" key="2">
    <source>
        <dbReference type="EMBL" id="KAB0800724.1"/>
    </source>
</evidence>
<feature type="signal peptide" evidence="1">
    <location>
        <begin position="1"/>
        <end position="19"/>
    </location>
</feature>